<reference evidence="2 3" key="1">
    <citation type="submission" date="2019-01" db="EMBL/GenBank/DDBJ databases">
        <title>Genome sequencing of the rare red list fungi Fomitopsis rosea.</title>
        <authorList>
            <person name="Buettner E."/>
            <person name="Kellner H."/>
        </authorList>
    </citation>
    <scope>NUCLEOTIDE SEQUENCE [LARGE SCALE GENOMIC DNA]</scope>
    <source>
        <strain evidence="2 3">DSM 105464</strain>
    </source>
</reference>
<dbReference type="Proteomes" id="UP000298390">
    <property type="component" value="Unassembled WGS sequence"/>
</dbReference>
<evidence type="ECO:0000313" key="2">
    <source>
        <dbReference type="EMBL" id="TFY57787.1"/>
    </source>
</evidence>
<proteinExistence type="predicted"/>
<sequence>MVVTRVSRSSFRILSYSLTEYPLVDAVTADKHYEANKLATFAVVLGIIYAVVTGIEAFGVMAAISQRLWMARIYALLSVGSALAAVAAGFMRVIVHFTLKNDLINECTRIATGDVVVYEYGFWGPTFDTKLSAGQANDYCKGIWSHDSAVEIISLIIEMLLAAFFCMLSFAYYHQLLDPTSAANVTRRPGPAAVPPRDFDDGAGAQGFPSHYNPPYLGYDAPAPARRAPPVIAEECTQRANTTAPIAARPTKALTAFDVAPLAEDVADAELEHRTDVRPGARLDELYGCTYADDPDCEALVPAEVALLLLAEPDALPVEEAEMEPLRVNDTP</sequence>
<comment type="caution">
    <text evidence="2">The sequence shown here is derived from an EMBL/GenBank/DDBJ whole genome shotgun (WGS) entry which is preliminary data.</text>
</comment>
<gene>
    <name evidence="2" type="ORF">EVJ58_g6812</name>
</gene>
<keyword evidence="1" id="KW-1133">Transmembrane helix</keyword>
<keyword evidence="1" id="KW-0472">Membrane</keyword>
<protein>
    <submittedName>
        <fullName evidence="2">Uncharacterized protein</fullName>
    </submittedName>
</protein>
<evidence type="ECO:0000256" key="1">
    <source>
        <dbReference type="SAM" id="Phobius"/>
    </source>
</evidence>
<organism evidence="2 3">
    <name type="scientific">Rhodofomes roseus</name>
    <dbReference type="NCBI Taxonomy" id="34475"/>
    <lineage>
        <taxon>Eukaryota</taxon>
        <taxon>Fungi</taxon>
        <taxon>Dikarya</taxon>
        <taxon>Basidiomycota</taxon>
        <taxon>Agaricomycotina</taxon>
        <taxon>Agaricomycetes</taxon>
        <taxon>Polyporales</taxon>
        <taxon>Rhodofomes</taxon>
    </lineage>
</organism>
<feature type="transmembrane region" description="Helical" evidence="1">
    <location>
        <begin position="73"/>
        <end position="95"/>
    </location>
</feature>
<feature type="transmembrane region" description="Helical" evidence="1">
    <location>
        <begin position="38"/>
        <end position="61"/>
    </location>
</feature>
<keyword evidence="1" id="KW-0812">Transmembrane</keyword>
<dbReference type="AlphaFoldDB" id="A0A4Y9Y887"/>
<name>A0A4Y9Y887_9APHY</name>
<dbReference type="EMBL" id="SEKV01000403">
    <property type="protein sequence ID" value="TFY57787.1"/>
    <property type="molecule type" value="Genomic_DNA"/>
</dbReference>
<evidence type="ECO:0000313" key="3">
    <source>
        <dbReference type="Proteomes" id="UP000298390"/>
    </source>
</evidence>
<feature type="transmembrane region" description="Helical" evidence="1">
    <location>
        <begin position="152"/>
        <end position="173"/>
    </location>
</feature>
<accession>A0A4Y9Y887</accession>